<evidence type="ECO:0000313" key="4">
    <source>
        <dbReference type="Proteomes" id="UP000716291"/>
    </source>
</evidence>
<dbReference type="AlphaFoldDB" id="A0A9P6X6D2"/>
<comment type="caution">
    <text evidence="3">The sequence shown here is derived from an EMBL/GenBank/DDBJ whole genome shotgun (WGS) entry which is preliminary data.</text>
</comment>
<keyword evidence="1" id="KW-0175">Coiled coil</keyword>
<evidence type="ECO:0000313" key="3">
    <source>
        <dbReference type="EMBL" id="KAG1306140.1"/>
    </source>
</evidence>
<proteinExistence type="predicted"/>
<protein>
    <submittedName>
        <fullName evidence="3">Uncharacterized protein</fullName>
    </submittedName>
</protein>
<organism evidence="3 4">
    <name type="scientific">Rhizopus oryzae</name>
    <name type="common">Mucormycosis agent</name>
    <name type="synonym">Rhizopus arrhizus var. delemar</name>
    <dbReference type="NCBI Taxonomy" id="64495"/>
    <lineage>
        <taxon>Eukaryota</taxon>
        <taxon>Fungi</taxon>
        <taxon>Fungi incertae sedis</taxon>
        <taxon>Mucoromycota</taxon>
        <taxon>Mucoromycotina</taxon>
        <taxon>Mucoromycetes</taxon>
        <taxon>Mucorales</taxon>
        <taxon>Mucorineae</taxon>
        <taxon>Rhizopodaceae</taxon>
        <taxon>Rhizopus</taxon>
    </lineage>
</organism>
<evidence type="ECO:0000256" key="2">
    <source>
        <dbReference type="SAM" id="MobiDB-lite"/>
    </source>
</evidence>
<evidence type="ECO:0000256" key="1">
    <source>
        <dbReference type="SAM" id="Coils"/>
    </source>
</evidence>
<gene>
    <name evidence="3" type="ORF">G6F64_007826</name>
</gene>
<keyword evidence="4" id="KW-1185">Reference proteome</keyword>
<dbReference type="OrthoDB" id="2284558at2759"/>
<feature type="coiled-coil region" evidence="1">
    <location>
        <begin position="128"/>
        <end position="155"/>
    </location>
</feature>
<name>A0A9P6X6D2_RHIOR</name>
<sequence>MYYIVVLPGANTIHIANKPNNYPAQYSCKKLSVEEKINQGDPPTSPQQSGTKPSFPELLLSNSQQQESLLNLKKHLKDAHNERKGEILAKNVNKLKAKWSPPNTTYISKAANVTQNKTRGNTEIYDQIKIAKTKKSALNKAVQDAKSQLRMLRHRKADEVLKFNERLTFIPYLLFA</sequence>
<reference evidence="3" key="1">
    <citation type="journal article" date="2020" name="Microb. Genom.">
        <title>Genetic diversity of clinical and environmental Mucorales isolates obtained from an investigation of mucormycosis cases among solid organ transplant recipients.</title>
        <authorList>
            <person name="Nguyen M.H."/>
            <person name="Kaul D."/>
            <person name="Muto C."/>
            <person name="Cheng S.J."/>
            <person name="Richter R.A."/>
            <person name="Bruno V.M."/>
            <person name="Liu G."/>
            <person name="Beyhan S."/>
            <person name="Sundermann A.J."/>
            <person name="Mounaud S."/>
            <person name="Pasculle A.W."/>
            <person name="Nierman W.C."/>
            <person name="Driscoll E."/>
            <person name="Cumbie R."/>
            <person name="Clancy C.J."/>
            <person name="Dupont C.L."/>
        </authorList>
    </citation>
    <scope>NUCLEOTIDE SEQUENCE</scope>
    <source>
        <strain evidence="3">GL11</strain>
    </source>
</reference>
<feature type="region of interest" description="Disordered" evidence="2">
    <location>
        <begin position="36"/>
        <end position="56"/>
    </location>
</feature>
<dbReference type="Proteomes" id="UP000716291">
    <property type="component" value="Unassembled WGS sequence"/>
</dbReference>
<accession>A0A9P6X6D2</accession>
<dbReference type="EMBL" id="JAANQT010001198">
    <property type="protein sequence ID" value="KAG1306140.1"/>
    <property type="molecule type" value="Genomic_DNA"/>
</dbReference>